<evidence type="ECO:0000313" key="11">
    <source>
        <dbReference type="Proteomes" id="UP000604825"/>
    </source>
</evidence>
<proteinExistence type="predicted"/>
<evidence type="ECO:0000256" key="2">
    <source>
        <dbReference type="ARBA" id="ARBA00022737"/>
    </source>
</evidence>
<evidence type="ECO:0000256" key="7">
    <source>
        <dbReference type="SAM" id="MobiDB-lite"/>
    </source>
</evidence>
<dbReference type="SMART" id="SM00717">
    <property type="entry name" value="SANT"/>
    <property type="match status" value="2"/>
</dbReference>
<dbReference type="CDD" id="cd00167">
    <property type="entry name" value="SANT"/>
    <property type="match status" value="2"/>
</dbReference>
<evidence type="ECO:0000256" key="5">
    <source>
        <dbReference type="ARBA" id="ARBA00023163"/>
    </source>
</evidence>
<feature type="region of interest" description="Disordered" evidence="7">
    <location>
        <begin position="109"/>
        <end position="184"/>
    </location>
</feature>
<feature type="domain" description="HTH myb-type" evidence="9">
    <location>
        <begin position="64"/>
        <end position="118"/>
    </location>
</feature>
<feature type="domain" description="Myb-like" evidence="8">
    <location>
        <begin position="11"/>
        <end position="63"/>
    </location>
</feature>
<dbReference type="PROSITE" id="PS51294">
    <property type="entry name" value="HTH_MYB"/>
    <property type="match status" value="2"/>
</dbReference>
<feature type="domain" description="HTH myb-type" evidence="9">
    <location>
        <begin position="11"/>
        <end position="63"/>
    </location>
</feature>
<gene>
    <name evidence="10" type="ORF">NCGR_LOCUS43236</name>
</gene>
<dbReference type="PANTHER" id="PTHR10641:SF1103">
    <property type="entry name" value="TRANSCRIPTION FACTOR MYB72"/>
    <property type="match status" value="1"/>
</dbReference>
<dbReference type="InterPro" id="IPR001005">
    <property type="entry name" value="SANT/Myb"/>
</dbReference>
<dbReference type="Gene3D" id="1.10.10.60">
    <property type="entry name" value="Homeodomain-like"/>
    <property type="match status" value="2"/>
</dbReference>
<evidence type="ECO:0000259" key="9">
    <source>
        <dbReference type="PROSITE" id="PS51294"/>
    </source>
</evidence>
<keyword evidence="11" id="KW-1185">Reference proteome</keyword>
<dbReference type="InterPro" id="IPR015495">
    <property type="entry name" value="Myb_TF_plants"/>
</dbReference>
<sequence length="392" mass="41520">MGKGRAPCCAKVGLNKGSWTPEEDMRLIAYIQKYGHANWRALPKQAGLLRCGKSCRLRWINYLRPDLKRGNFTAEEEETIIKLHAMLGNKWSKIASCLPGRTDNEIKNVWNTHLKKRVSPAGGEERGADGSKKKKKKAAAGGGAEEPLPSPSQSSSTTTTTNCSSGDDSGEQQSNTSKEEPDDDELDLENLDMMPMLDDPAFGFDMLVDPVPPAPYGPAVSVSVSAPTSPCASSTSPPPAPACAPPGVDDHLLVLTEIDIDHELWSIIDGDGGASACTVAAAEAPAPAPASCCQLSNAEPPSGGANTTSHGAEEGKEWWLEDLERELGLWGPVEDYQYPTGPHGLVADHPDPLPAMVDDPVSCYFQAGPASAMLQEPGYSAAAVTSSNQMGL</sequence>
<evidence type="ECO:0000256" key="1">
    <source>
        <dbReference type="ARBA" id="ARBA00004123"/>
    </source>
</evidence>
<dbReference type="OrthoDB" id="2143914at2759"/>
<dbReference type="GO" id="GO:1901141">
    <property type="term" value="P:regulation of lignin biosynthetic process"/>
    <property type="evidence" value="ECO:0007669"/>
    <property type="project" value="UniProtKB-ARBA"/>
</dbReference>
<dbReference type="InterPro" id="IPR009057">
    <property type="entry name" value="Homeodomain-like_sf"/>
</dbReference>
<name>A0A811QKV8_9POAL</name>
<keyword evidence="2" id="KW-0677">Repeat</keyword>
<protein>
    <submittedName>
        <fullName evidence="10">Uncharacterized protein</fullName>
    </submittedName>
</protein>
<dbReference type="InterPro" id="IPR017930">
    <property type="entry name" value="Myb_dom"/>
</dbReference>
<evidence type="ECO:0000256" key="3">
    <source>
        <dbReference type="ARBA" id="ARBA00023015"/>
    </source>
</evidence>
<evidence type="ECO:0000256" key="6">
    <source>
        <dbReference type="ARBA" id="ARBA00023242"/>
    </source>
</evidence>
<dbReference type="Pfam" id="PF00249">
    <property type="entry name" value="Myb_DNA-binding"/>
    <property type="match status" value="2"/>
</dbReference>
<keyword evidence="3" id="KW-0805">Transcription regulation</keyword>
<feature type="domain" description="Myb-like" evidence="8">
    <location>
        <begin position="64"/>
        <end position="114"/>
    </location>
</feature>
<evidence type="ECO:0000256" key="4">
    <source>
        <dbReference type="ARBA" id="ARBA00023125"/>
    </source>
</evidence>
<organism evidence="10 11">
    <name type="scientific">Miscanthus lutarioriparius</name>
    <dbReference type="NCBI Taxonomy" id="422564"/>
    <lineage>
        <taxon>Eukaryota</taxon>
        <taxon>Viridiplantae</taxon>
        <taxon>Streptophyta</taxon>
        <taxon>Embryophyta</taxon>
        <taxon>Tracheophyta</taxon>
        <taxon>Spermatophyta</taxon>
        <taxon>Magnoliopsida</taxon>
        <taxon>Liliopsida</taxon>
        <taxon>Poales</taxon>
        <taxon>Poaceae</taxon>
        <taxon>PACMAD clade</taxon>
        <taxon>Panicoideae</taxon>
        <taxon>Andropogonodae</taxon>
        <taxon>Andropogoneae</taxon>
        <taxon>Saccharinae</taxon>
        <taxon>Miscanthus</taxon>
    </lineage>
</organism>
<evidence type="ECO:0000259" key="8">
    <source>
        <dbReference type="PROSITE" id="PS50090"/>
    </source>
</evidence>
<feature type="compositionally biased region" description="Low complexity" evidence="7">
    <location>
        <begin position="151"/>
        <end position="165"/>
    </location>
</feature>
<dbReference type="SUPFAM" id="SSF46689">
    <property type="entry name" value="Homeodomain-like"/>
    <property type="match status" value="1"/>
</dbReference>
<comment type="caution">
    <text evidence="10">The sequence shown here is derived from an EMBL/GenBank/DDBJ whole genome shotgun (WGS) entry which is preliminary data.</text>
</comment>
<dbReference type="Proteomes" id="UP000604825">
    <property type="component" value="Unassembled WGS sequence"/>
</dbReference>
<dbReference type="FunFam" id="1.10.10.60:FF:000001">
    <property type="entry name" value="MYB-related transcription factor"/>
    <property type="match status" value="1"/>
</dbReference>
<keyword evidence="5" id="KW-0804">Transcription</keyword>
<dbReference type="GO" id="GO:0005634">
    <property type="term" value="C:nucleus"/>
    <property type="evidence" value="ECO:0007669"/>
    <property type="project" value="UniProtKB-SubCell"/>
</dbReference>
<keyword evidence="4" id="KW-0238">DNA-binding</keyword>
<dbReference type="FunFam" id="1.10.10.60:FF:000310">
    <property type="entry name" value="MYB transcription factor"/>
    <property type="match status" value="1"/>
</dbReference>
<comment type="subcellular location">
    <subcellularLocation>
        <location evidence="1">Nucleus</location>
    </subcellularLocation>
</comment>
<reference evidence="10" key="1">
    <citation type="submission" date="2020-10" db="EMBL/GenBank/DDBJ databases">
        <authorList>
            <person name="Han B."/>
            <person name="Lu T."/>
            <person name="Zhao Q."/>
            <person name="Huang X."/>
            <person name="Zhao Y."/>
        </authorList>
    </citation>
    <scope>NUCLEOTIDE SEQUENCE</scope>
</reference>
<dbReference type="PROSITE" id="PS50090">
    <property type="entry name" value="MYB_LIKE"/>
    <property type="match status" value="2"/>
</dbReference>
<dbReference type="GO" id="GO:0003700">
    <property type="term" value="F:DNA-binding transcription factor activity"/>
    <property type="evidence" value="ECO:0007669"/>
    <property type="project" value="UniProtKB-ARBA"/>
</dbReference>
<keyword evidence="6" id="KW-0539">Nucleus</keyword>
<dbReference type="PANTHER" id="PTHR10641">
    <property type="entry name" value="MYB FAMILY TRANSCRIPTION FACTOR"/>
    <property type="match status" value="1"/>
</dbReference>
<dbReference type="AlphaFoldDB" id="A0A811QKV8"/>
<dbReference type="EMBL" id="CAJGYO010000011">
    <property type="protein sequence ID" value="CAD6259799.1"/>
    <property type="molecule type" value="Genomic_DNA"/>
</dbReference>
<dbReference type="GO" id="GO:0000976">
    <property type="term" value="F:transcription cis-regulatory region binding"/>
    <property type="evidence" value="ECO:0007669"/>
    <property type="project" value="UniProtKB-ARBA"/>
</dbReference>
<accession>A0A811QKV8</accession>
<evidence type="ECO:0000313" key="10">
    <source>
        <dbReference type="EMBL" id="CAD6259799.1"/>
    </source>
</evidence>